<dbReference type="Pfam" id="PF18919">
    <property type="entry name" value="DUF5670"/>
    <property type="match status" value="1"/>
</dbReference>
<sequence>MLWTVLAVILVLWLLGFIGEVGGNLVHILLVVALVVLIFQLVTGRRKA</sequence>
<keyword evidence="3" id="KW-1185">Reference proteome</keyword>
<gene>
    <name evidence="2" type="ORF">JOC54_003223</name>
</gene>
<evidence type="ECO:0000313" key="3">
    <source>
        <dbReference type="Proteomes" id="UP001179280"/>
    </source>
</evidence>
<dbReference type="EMBL" id="JAFBCV010000010">
    <property type="protein sequence ID" value="MBM7839943.1"/>
    <property type="molecule type" value="Genomic_DNA"/>
</dbReference>
<protein>
    <recommendedName>
        <fullName evidence="4">Lmo0937 family membrane protein</fullName>
    </recommendedName>
</protein>
<dbReference type="RefSeq" id="WP_148297841.1">
    <property type="nucleotide sequence ID" value="NZ_JAFBCV010000010.1"/>
</dbReference>
<evidence type="ECO:0008006" key="4">
    <source>
        <dbReference type="Google" id="ProtNLM"/>
    </source>
</evidence>
<keyword evidence="1" id="KW-0472">Membrane</keyword>
<accession>A0ABS2SWM2</accession>
<proteinExistence type="predicted"/>
<dbReference type="Proteomes" id="UP001179280">
    <property type="component" value="Unassembled WGS sequence"/>
</dbReference>
<organism evidence="2 3">
    <name type="scientific">Shouchella xiaoxiensis</name>
    <dbReference type="NCBI Taxonomy" id="766895"/>
    <lineage>
        <taxon>Bacteria</taxon>
        <taxon>Bacillati</taxon>
        <taxon>Bacillota</taxon>
        <taxon>Bacilli</taxon>
        <taxon>Bacillales</taxon>
        <taxon>Bacillaceae</taxon>
        <taxon>Shouchella</taxon>
    </lineage>
</organism>
<evidence type="ECO:0000256" key="1">
    <source>
        <dbReference type="SAM" id="Phobius"/>
    </source>
</evidence>
<name>A0ABS2SWM2_9BACI</name>
<dbReference type="InterPro" id="IPR043727">
    <property type="entry name" value="Lmo0937-like"/>
</dbReference>
<feature type="transmembrane region" description="Helical" evidence="1">
    <location>
        <begin position="26"/>
        <end position="43"/>
    </location>
</feature>
<keyword evidence="1" id="KW-1133">Transmembrane helix</keyword>
<evidence type="ECO:0000313" key="2">
    <source>
        <dbReference type="EMBL" id="MBM7839943.1"/>
    </source>
</evidence>
<comment type="caution">
    <text evidence="2">The sequence shown here is derived from an EMBL/GenBank/DDBJ whole genome shotgun (WGS) entry which is preliminary data.</text>
</comment>
<reference evidence="2" key="1">
    <citation type="submission" date="2021-01" db="EMBL/GenBank/DDBJ databases">
        <title>Genomic Encyclopedia of Type Strains, Phase IV (KMG-IV): sequencing the most valuable type-strain genomes for metagenomic binning, comparative biology and taxonomic classification.</title>
        <authorList>
            <person name="Goeker M."/>
        </authorList>
    </citation>
    <scope>NUCLEOTIDE SEQUENCE</scope>
    <source>
        <strain evidence="2">DSM 21943</strain>
    </source>
</reference>
<dbReference type="NCBIfam" id="NF033488">
    <property type="entry name" value="lmo0937_fam_TM"/>
    <property type="match status" value="1"/>
</dbReference>
<keyword evidence="1" id="KW-0812">Transmembrane</keyword>